<feature type="compositionally biased region" description="Low complexity" evidence="1">
    <location>
        <begin position="124"/>
        <end position="135"/>
    </location>
</feature>
<feature type="compositionally biased region" description="Low complexity" evidence="1">
    <location>
        <begin position="165"/>
        <end position="179"/>
    </location>
</feature>
<reference evidence="4" key="1">
    <citation type="journal article" date="2019" name="Int. J. Syst. Evol. Microbiol.">
        <title>The Global Catalogue of Microorganisms (GCM) 10K type strain sequencing project: providing services to taxonomists for standard genome sequencing and annotation.</title>
        <authorList>
            <consortium name="The Broad Institute Genomics Platform"/>
            <consortium name="The Broad Institute Genome Sequencing Center for Infectious Disease"/>
            <person name="Wu L."/>
            <person name="Ma J."/>
        </authorList>
    </citation>
    <scope>NUCLEOTIDE SEQUENCE [LARGE SCALE GENOMIC DNA]</scope>
    <source>
        <strain evidence="4">JCM 16578</strain>
    </source>
</reference>
<feature type="region of interest" description="Disordered" evidence="1">
    <location>
        <begin position="120"/>
        <end position="179"/>
    </location>
</feature>
<comment type="caution">
    <text evidence="3">The sequence shown here is derived from an EMBL/GenBank/DDBJ whole genome shotgun (WGS) entry which is preliminary data.</text>
</comment>
<dbReference type="Proteomes" id="UP001501563">
    <property type="component" value="Unassembled WGS sequence"/>
</dbReference>
<keyword evidence="4" id="KW-1185">Reference proteome</keyword>
<accession>A0ABP7JGT4</accession>
<sequence>MRRSAHVLSAAVAGAAPGAVAAPTTADPAARSTPRRVAPGGQDTVSVSCDAVGGTLPEFIDATSYAFDEDSVRPDRFGGRDRADGSGMQARSPGAVVYSGRARIPARGTFRGLGRRQTQGRIPYQGGVAGQYQGQGQEGYDDRGQGQSPPGIQHGSQAGMGRAFGGSVPSPVAGGPPGAAALGAAAHRLRRHGLSVDR</sequence>
<feature type="region of interest" description="Disordered" evidence="1">
    <location>
        <begin position="70"/>
        <end position="93"/>
    </location>
</feature>
<evidence type="ECO:0008006" key="5">
    <source>
        <dbReference type="Google" id="ProtNLM"/>
    </source>
</evidence>
<evidence type="ECO:0000256" key="1">
    <source>
        <dbReference type="SAM" id="MobiDB-lite"/>
    </source>
</evidence>
<evidence type="ECO:0000256" key="2">
    <source>
        <dbReference type="SAM" id="SignalP"/>
    </source>
</evidence>
<name>A0ABP7JGT4_9ACTN</name>
<dbReference type="EMBL" id="BAAAZA010000001">
    <property type="protein sequence ID" value="GAA3844690.1"/>
    <property type="molecule type" value="Genomic_DNA"/>
</dbReference>
<feature type="region of interest" description="Disordered" evidence="1">
    <location>
        <begin position="15"/>
        <end position="44"/>
    </location>
</feature>
<organism evidence="3 4">
    <name type="scientific">Streptomyces lannensis</name>
    <dbReference type="NCBI Taxonomy" id="766498"/>
    <lineage>
        <taxon>Bacteria</taxon>
        <taxon>Bacillati</taxon>
        <taxon>Actinomycetota</taxon>
        <taxon>Actinomycetes</taxon>
        <taxon>Kitasatosporales</taxon>
        <taxon>Streptomycetaceae</taxon>
        <taxon>Streptomyces</taxon>
    </lineage>
</organism>
<dbReference type="RefSeq" id="WP_345545451.1">
    <property type="nucleotide sequence ID" value="NZ_BAAAZA010000001.1"/>
</dbReference>
<feature type="chain" id="PRO_5047043601" description="Secreted protein" evidence="2">
    <location>
        <begin position="22"/>
        <end position="198"/>
    </location>
</feature>
<protein>
    <recommendedName>
        <fullName evidence="5">Secreted protein</fullName>
    </recommendedName>
</protein>
<evidence type="ECO:0000313" key="3">
    <source>
        <dbReference type="EMBL" id="GAA3844690.1"/>
    </source>
</evidence>
<keyword evidence="2" id="KW-0732">Signal</keyword>
<evidence type="ECO:0000313" key="4">
    <source>
        <dbReference type="Proteomes" id="UP001501563"/>
    </source>
</evidence>
<feature type="signal peptide" evidence="2">
    <location>
        <begin position="1"/>
        <end position="21"/>
    </location>
</feature>
<proteinExistence type="predicted"/>
<gene>
    <name evidence="3" type="ORF">GCM10022207_01600</name>
</gene>
<feature type="compositionally biased region" description="Basic and acidic residues" evidence="1">
    <location>
        <begin position="70"/>
        <end position="84"/>
    </location>
</feature>
<feature type="compositionally biased region" description="Low complexity" evidence="1">
    <location>
        <begin position="15"/>
        <end position="30"/>
    </location>
</feature>